<dbReference type="Proteomes" id="UP000789508">
    <property type="component" value="Unassembled WGS sequence"/>
</dbReference>
<comment type="caution">
    <text evidence="1">The sequence shown here is derived from an EMBL/GenBank/DDBJ whole genome shotgun (WGS) entry which is preliminary data.</text>
</comment>
<accession>A0A9N9IXF4</accession>
<sequence length="122" mass="14872">EYNYPNLEQQIYKYLINKNSHISEYLQISFLENLQQIDPQLKEEYLFLENFEKLKRILKAQYSLLRSKYRGGIYSEPLTKEDQQQETLQQETLQQILNNLPRTKYLNITTLLKELINIEYYN</sequence>
<evidence type="ECO:0000313" key="2">
    <source>
        <dbReference type="Proteomes" id="UP000789508"/>
    </source>
</evidence>
<evidence type="ECO:0000313" key="1">
    <source>
        <dbReference type="EMBL" id="CAG8755605.1"/>
    </source>
</evidence>
<dbReference type="AlphaFoldDB" id="A0A9N9IXF4"/>
<name>A0A9N9IXF4_9GLOM</name>
<keyword evidence="2" id="KW-1185">Reference proteome</keyword>
<proteinExistence type="predicted"/>
<gene>
    <name evidence="1" type="ORF">ALEPTO_LOCUS13468</name>
</gene>
<dbReference type="EMBL" id="CAJVPS010043304">
    <property type="protein sequence ID" value="CAG8755605.1"/>
    <property type="molecule type" value="Genomic_DNA"/>
</dbReference>
<reference evidence="1" key="1">
    <citation type="submission" date="2021-06" db="EMBL/GenBank/DDBJ databases">
        <authorList>
            <person name="Kallberg Y."/>
            <person name="Tangrot J."/>
            <person name="Rosling A."/>
        </authorList>
    </citation>
    <scope>NUCLEOTIDE SEQUENCE</scope>
    <source>
        <strain evidence="1">FL130A</strain>
    </source>
</reference>
<organism evidence="1 2">
    <name type="scientific">Ambispora leptoticha</name>
    <dbReference type="NCBI Taxonomy" id="144679"/>
    <lineage>
        <taxon>Eukaryota</taxon>
        <taxon>Fungi</taxon>
        <taxon>Fungi incertae sedis</taxon>
        <taxon>Mucoromycota</taxon>
        <taxon>Glomeromycotina</taxon>
        <taxon>Glomeromycetes</taxon>
        <taxon>Archaeosporales</taxon>
        <taxon>Ambisporaceae</taxon>
        <taxon>Ambispora</taxon>
    </lineage>
</organism>
<protein>
    <submittedName>
        <fullName evidence="1">7506_t:CDS:1</fullName>
    </submittedName>
</protein>
<feature type="non-terminal residue" evidence="1">
    <location>
        <position position="1"/>
    </location>
</feature>